<gene>
    <name evidence="2" type="ORF">O6P37_02085</name>
</gene>
<dbReference type="Pfam" id="PF25199">
    <property type="entry name" value="nSTAND_NTPase5"/>
    <property type="match status" value="1"/>
</dbReference>
<dbReference type="InterPro" id="IPR027417">
    <property type="entry name" value="P-loop_NTPase"/>
</dbReference>
<dbReference type="CDD" id="cd00090">
    <property type="entry name" value="HTH_ARSR"/>
    <property type="match status" value="1"/>
</dbReference>
<organism evidence="2 3">
    <name type="scientific">Mycobacterium hippophais</name>
    <dbReference type="NCBI Taxonomy" id="3016340"/>
    <lineage>
        <taxon>Bacteria</taxon>
        <taxon>Bacillati</taxon>
        <taxon>Actinomycetota</taxon>
        <taxon>Actinomycetes</taxon>
        <taxon>Mycobacteriales</taxon>
        <taxon>Mycobacteriaceae</taxon>
        <taxon>Mycobacterium</taxon>
    </lineage>
</organism>
<name>A0ABT4PM58_9MYCO</name>
<evidence type="ECO:0000313" key="2">
    <source>
        <dbReference type="EMBL" id="MCZ8377644.1"/>
    </source>
</evidence>
<sequence length="1353" mass="149344">MLAQGRDRLGLDQAELGRRVGVGQQAVSRWERGRSRPRRAMAVAVAETLDLLAEDVLAAAGYIGAVADSSTEISPPVRPLARTLPFHELSPERFEDVCVEVLEHRHPGGHASRYGGSGERQDGIDVLIDGGLGATCQAKRHKQFGPAAVKAAVEAVTIPAPVNYLFLSRQTASAAARAEMKGHETWELWDGEDLSRYVRTQMSREEALRFVDAHFPNHREQFLGISQPGPWFSVEEFYAATSGVQLFTHDWVLVGRDAELNQLQAALDPGDDIVALIFGRGGIGKSRLLRTVADAFDADGWWVRMLPADSQPDPAAFELVPSQGSVLIIIDDAHERTDLGQIVARVRARNDAARLLIACRPYGRPDIERQLRRAGLDLTRLPTVSLGDLTQTAATHLACEALGPAYEEYADRLATLTRDCPLATTVGGYLIRTGELHTRELEQSDRIREQILLGFRDALLAESAHGDRDQRSAVIDAISALQPLRTGASDFQTAIATLVGVPYSRISRHLRSLEDSGVLIRRGDSVRIVPDLLGDVVLADACFDKRTGVDTGYLSEVLRAATGDALANAFINISRVDWQVGHLLTDAASPLWDEIYRELEHRELSVYLRIIALLSRVAPFQPTRVISAIGWILDNPIDEEVPETEAAWTFRQTWRHVLDEITPVLRGASYTIETFAAACGMLWSLAQSDRRAEHQYPNHPLRVLRDLASYAPEKPIAYNQVALELAESWSEEESQLSPLAPIEGLVATEGSTQTYRDRTLSFHPYAIRKDVVLPIRRRAIDLALREIRSGHNRRAVAGAQFAERALRYPTGEFGRTVSNDERSSWNSDFLQTIKGLRDALHENLDPVVSVAILEALHWHTDYGEGPPRCAAQSAVQDLPDTVEFDIALLLHDGWAALIRELGTDFETHRRAVASRLERVSLRAIDQLADNALVLLLEERLEKEMAAFDTDLAGGNQLLGALAERRPALALAIVDRLMENPQSALNALAANLIRQIGRWQPDALMNSVSRLLEHPSSAVRIEAAIGLASRDRTSCPLFQGELELLETFASGSEARLRVAVVDAARALADTDLPTAANLLARIVISDSRGVADYLFMCLSWEDSPLTWEVLSTEQRTVLLEALAELPNIEDHSVMAFLRHLSAREPKTVLGLLRRRVEAGEGMESLNDFRPVPFQFREPLYVRQHPDFLALLSDLLNWIAQGDPRKREPMGRALFAAAAGAFDDPVLSLLLETVRAGSETDARTVARVVEEAPTDLIFNHVDFVAELLASAVRLGSSALAQVRRSLHTCAISGTRWGQLGEPYAEDVRLRDQCAAIANDLPKGTVVEEFYRGLSEYGAQAVAQQLEEDDSDGRAW</sequence>
<evidence type="ECO:0000313" key="3">
    <source>
        <dbReference type="Proteomes" id="UP001142153"/>
    </source>
</evidence>
<proteinExistence type="predicted"/>
<dbReference type="SUPFAM" id="SSF47413">
    <property type="entry name" value="lambda repressor-like DNA-binding domains"/>
    <property type="match status" value="1"/>
</dbReference>
<dbReference type="InterPro" id="IPR011991">
    <property type="entry name" value="ArsR-like_HTH"/>
</dbReference>
<dbReference type="SUPFAM" id="SSF48371">
    <property type="entry name" value="ARM repeat"/>
    <property type="match status" value="1"/>
</dbReference>
<comment type="caution">
    <text evidence="2">The sequence shown here is derived from an EMBL/GenBank/DDBJ whole genome shotgun (WGS) entry which is preliminary data.</text>
</comment>
<accession>A0ABT4PM58</accession>
<dbReference type="InterPro" id="IPR016024">
    <property type="entry name" value="ARM-type_fold"/>
</dbReference>
<dbReference type="SMART" id="SM00530">
    <property type="entry name" value="HTH_XRE"/>
    <property type="match status" value="1"/>
</dbReference>
<dbReference type="InterPro" id="IPR007560">
    <property type="entry name" value="Restrct_endonuc_IV_Mrr"/>
</dbReference>
<dbReference type="Gene3D" id="1.10.260.40">
    <property type="entry name" value="lambda repressor-like DNA-binding domains"/>
    <property type="match status" value="1"/>
</dbReference>
<dbReference type="InterPro" id="IPR001387">
    <property type="entry name" value="Cro/C1-type_HTH"/>
</dbReference>
<keyword evidence="3" id="KW-1185">Reference proteome</keyword>
<dbReference type="InterPro" id="IPR010982">
    <property type="entry name" value="Lambda_DNA-bd_dom_sf"/>
</dbReference>
<dbReference type="InterPro" id="IPR057574">
    <property type="entry name" value="nSTAND_NTPase5_dom"/>
</dbReference>
<dbReference type="EMBL" id="JAPZPY010000001">
    <property type="protein sequence ID" value="MCZ8377644.1"/>
    <property type="molecule type" value="Genomic_DNA"/>
</dbReference>
<dbReference type="SUPFAM" id="SSF52540">
    <property type="entry name" value="P-loop containing nucleoside triphosphate hydrolases"/>
    <property type="match status" value="1"/>
</dbReference>
<dbReference type="Gene3D" id="3.40.50.300">
    <property type="entry name" value="P-loop containing nucleotide triphosphate hydrolases"/>
    <property type="match status" value="1"/>
</dbReference>
<feature type="domain" description="HTH cro/C1-type" evidence="1">
    <location>
        <begin position="2"/>
        <end position="56"/>
    </location>
</feature>
<evidence type="ECO:0000259" key="1">
    <source>
        <dbReference type="PROSITE" id="PS50943"/>
    </source>
</evidence>
<reference evidence="2" key="1">
    <citation type="submission" date="2022-12" db="EMBL/GenBank/DDBJ databases">
        <authorList>
            <person name="Deng Y."/>
            <person name="Zhang Y.-Q."/>
        </authorList>
    </citation>
    <scope>NUCLEOTIDE SEQUENCE</scope>
    <source>
        <strain evidence="2">CPCC 205372</strain>
    </source>
</reference>
<dbReference type="Proteomes" id="UP001142153">
    <property type="component" value="Unassembled WGS sequence"/>
</dbReference>
<dbReference type="PROSITE" id="PS50943">
    <property type="entry name" value="HTH_CROC1"/>
    <property type="match status" value="1"/>
</dbReference>
<dbReference type="Pfam" id="PF04471">
    <property type="entry name" value="Mrr_cat"/>
    <property type="match status" value="1"/>
</dbReference>
<dbReference type="Pfam" id="PF01381">
    <property type="entry name" value="HTH_3"/>
    <property type="match status" value="1"/>
</dbReference>
<dbReference type="CDD" id="cd00093">
    <property type="entry name" value="HTH_XRE"/>
    <property type="match status" value="1"/>
</dbReference>
<protein>
    <submittedName>
        <fullName evidence="2">Helix-turn-helix domain-containing protein</fullName>
    </submittedName>
</protein>